<dbReference type="PANTHER" id="PTHR32060:SF30">
    <property type="entry name" value="CARBOXY-TERMINAL PROCESSING PROTEASE CTPA"/>
    <property type="match status" value="1"/>
</dbReference>
<evidence type="ECO:0000259" key="1">
    <source>
        <dbReference type="SMART" id="SM00245"/>
    </source>
</evidence>
<protein>
    <submittedName>
        <fullName evidence="2">Peptidase</fullName>
    </submittedName>
</protein>
<dbReference type="GO" id="GO:0030288">
    <property type="term" value="C:outer membrane-bounded periplasmic space"/>
    <property type="evidence" value="ECO:0007669"/>
    <property type="project" value="TreeGrafter"/>
</dbReference>
<dbReference type="Proteomes" id="UP000049127">
    <property type="component" value="Unassembled WGS sequence"/>
</dbReference>
<dbReference type="GO" id="GO:0008236">
    <property type="term" value="F:serine-type peptidase activity"/>
    <property type="evidence" value="ECO:0007669"/>
    <property type="project" value="InterPro"/>
</dbReference>
<gene>
    <name evidence="2" type="ORF">R28058_10241</name>
</gene>
<dbReference type="PANTHER" id="PTHR32060">
    <property type="entry name" value="TAIL-SPECIFIC PROTEASE"/>
    <property type="match status" value="1"/>
</dbReference>
<dbReference type="AlphaFoldDB" id="A0A0C7QIS3"/>
<evidence type="ECO:0000313" key="3">
    <source>
        <dbReference type="Proteomes" id="UP000049127"/>
    </source>
</evidence>
<accession>A0A0C7QIS3</accession>
<dbReference type="EMBL" id="CEKZ01000003">
    <property type="protein sequence ID" value="CEQ03291.1"/>
    <property type="molecule type" value="Genomic_DNA"/>
</dbReference>
<dbReference type="GO" id="GO:0006508">
    <property type="term" value="P:proteolysis"/>
    <property type="evidence" value="ECO:0007669"/>
    <property type="project" value="InterPro"/>
</dbReference>
<proteinExistence type="predicted"/>
<dbReference type="GO" id="GO:0007165">
    <property type="term" value="P:signal transduction"/>
    <property type="evidence" value="ECO:0007669"/>
    <property type="project" value="TreeGrafter"/>
</dbReference>
<dbReference type="Gene3D" id="3.90.226.10">
    <property type="entry name" value="2-enoyl-CoA Hydratase, Chain A, domain 1"/>
    <property type="match status" value="1"/>
</dbReference>
<feature type="domain" description="Tail specific protease" evidence="1">
    <location>
        <begin position="134"/>
        <end position="373"/>
    </location>
</feature>
<organism evidence="2 3">
    <name type="scientific">Paraclostridium sordellii</name>
    <name type="common">Clostridium sordellii</name>
    <dbReference type="NCBI Taxonomy" id="1505"/>
    <lineage>
        <taxon>Bacteria</taxon>
        <taxon>Bacillati</taxon>
        <taxon>Bacillota</taxon>
        <taxon>Clostridia</taxon>
        <taxon>Peptostreptococcales</taxon>
        <taxon>Peptostreptococcaceae</taxon>
        <taxon>Paraclostridium</taxon>
    </lineage>
</organism>
<dbReference type="SUPFAM" id="SSF52096">
    <property type="entry name" value="ClpP/crotonase"/>
    <property type="match status" value="1"/>
</dbReference>
<dbReference type="Gene3D" id="3.30.750.44">
    <property type="match status" value="1"/>
</dbReference>
<dbReference type="RefSeq" id="WP_055341673.1">
    <property type="nucleotide sequence ID" value="NZ_CEKZ01000003.1"/>
</dbReference>
<evidence type="ECO:0000313" key="2">
    <source>
        <dbReference type="EMBL" id="CEQ03291.1"/>
    </source>
</evidence>
<dbReference type="Pfam" id="PF03572">
    <property type="entry name" value="Peptidase_S41"/>
    <property type="match status" value="1"/>
</dbReference>
<dbReference type="OrthoDB" id="1653205at2"/>
<reference evidence="2 3" key="1">
    <citation type="submission" date="2015-01" db="EMBL/GenBank/DDBJ databases">
        <authorList>
            <person name="Aslett A.Martin."/>
            <person name="De Silva Nishadi"/>
        </authorList>
    </citation>
    <scope>NUCLEOTIDE SEQUENCE [LARGE SCALE GENOMIC DNA]</scope>
    <source>
        <strain evidence="2 3">R28058</strain>
    </source>
</reference>
<dbReference type="GO" id="GO:0004175">
    <property type="term" value="F:endopeptidase activity"/>
    <property type="evidence" value="ECO:0007669"/>
    <property type="project" value="TreeGrafter"/>
</dbReference>
<sequence>MKKLLILIVVLISTIIVSSSSLNENRQLSKIEKIEDFECVYENIKNGYPYLDVIKRSDNIDWLENKQEYIKRIKKTTNDDKFIEELSSIISDLKNRHTELIDNKNRYELFKKSYSKNNWYDFLADKNVIDRYNSITQKIEMPKGIFMKKELILKDIKDGEVGYIYLPSMASKNGSTTKDLKMIGDYINGLDNHKALVIDIRGNKGGSDSYWQGVVSKLIEKDIKRVGYRVYRGDSELVKRYTNIRKLKLKPIKYLPEDLNQNSPKEVFNKFSDFEETSYTIKSKKESRFKGHIYVIIDNSVYSSSETFAMFCKETKFAKLIGQTTGGDGGGLDPILFKLKNSGLIVRMASGMYLNEKGICDEEFKTSPDFKMKNYERTKEFENDNCIKKVLELENIKN</sequence>
<name>A0A0C7QIS3_PARSO</name>
<dbReference type="InterPro" id="IPR005151">
    <property type="entry name" value="Tail-specific_protease"/>
</dbReference>
<dbReference type="SMART" id="SM00245">
    <property type="entry name" value="TSPc"/>
    <property type="match status" value="1"/>
</dbReference>
<dbReference type="InterPro" id="IPR029045">
    <property type="entry name" value="ClpP/crotonase-like_dom_sf"/>
</dbReference>